<dbReference type="Pfam" id="PF25137">
    <property type="entry name" value="ADH_Fe_C"/>
    <property type="match status" value="1"/>
</dbReference>
<accession>A0A3G8JI18</accession>
<protein>
    <recommendedName>
        <fullName evidence="13">Methanol:N,N-dimethyl-4-nitrosoaniline oxidoreductase</fullName>
        <ecNumber evidence="12">1.1.99.37</ecNumber>
    </recommendedName>
    <alternativeName>
        <fullName evidence="15">Methanol dehydrogenase (nicotinoprotein)</fullName>
    </alternativeName>
    <alternativeName>
        <fullName evidence="14">Methanol:NDMA oxidoreductase</fullName>
    </alternativeName>
</protein>
<reference evidence="18 19" key="1">
    <citation type="submission" date="2018-11" db="EMBL/GenBank/DDBJ databases">
        <title>Gordonia insulae sp. nov., isolated from an island soil.</title>
        <authorList>
            <person name="Kim Y.S."/>
            <person name="Kim S.B."/>
        </authorList>
    </citation>
    <scope>NUCLEOTIDE SEQUENCE [LARGE SCALE GENOMIC DNA]</scope>
    <source>
        <strain evidence="18 19">MMS17-SY073</strain>
    </source>
</reference>
<evidence type="ECO:0000256" key="8">
    <source>
        <dbReference type="ARBA" id="ARBA00023002"/>
    </source>
</evidence>
<comment type="similarity">
    <text evidence="3">Belongs to the iron-containing alcohol dehydrogenase family.</text>
</comment>
<comment type="cofactor">
    <cofactor evidence="1">
        <name>Mg(2+)</name>
        <dbReference type="ChEBI" id="CHEBI:18420"/>
    </cofactor>
</comment>
<evidence type="ECO:0000256" key="9">
    <source>
        <dbReference type="ARBA" id="ARBA00023095"/>
    </source>
</evidence>
<dbReference type="OrthoDB" id="9815791at2"/>
<proteinExistence type="inferred from homology"/>
<comment type="cofactor">
    <cofactor evidence="2">
        <name>Zn(2+)</name>
        <dbReference type="ChEBI" id="CHEBI:29105"/>
    </cofactor>
</comment>
<dbReference type="EMBL" id="CP033972">
    <property type="protein sequence ID" value="AZG44736.1"/>
    <property type="molecule type" value="Genomic_DNA"/>
</dbReference>
<dbReference type="InterPro" id="IPR056798">
    <property type="entry name" value="ADH_Fe_C"/>
</dbReference>
<dbReference type="Pfam" id="PF00465">
    <property type="entry name" value="Fe-ADH"/>
    <property type="match status" value="1"/>
</dbReference>
<dbReference type="GO" id="GO:0004022">
    <property type="term" value="F:alcohol dehydrogenase (NAD+) activity"/>
    <property type="evidence" value="ECO:0007669"/>
    <property type="project" value="TreeGrafter"/>
</dbReference>
<dbReference type="RefSeq" id="WP_124707552.1">
    <property type="nucleotide sequence ID" value="NZ_CP033972.1"/>
</dbReference>
<evidence type="ECO:0000256" key="14">
    <source>
        <dbReference type="ARBA" id="ARBA00075993"/>
    </source>
</evidence>
<evidence type="ECO:0000313" key="19">
    <source>
        <dbReference type="Proteomes" id="UP000271469"/>
    </source>
</evidence>
<dbReference type="InterPro" id="IPR039697">
    <property type="entry name" value="Alcohol_dehydrogenase_Fe"/>
</dbReference>
<dbReference type="EC" id="1.1.99.37" evidence="12"/>
<comment type="catalytic activity">
    <reaction evidence="10">
        <text>methanol + A = formaldehyde + AH2</text>
        <dbReference type="Rhea" id="RHEA:33571"/>
        <dbReference type="ChEBI" id="CHEBI:13193"/>
        <dbReference type="ChEBI" id="CHEBI:16842"/>
        <dbReference type="ChEBI" id="CHEBI:17499"/>
        <dbReference type="ChEBI" id="CHEBI:17790"/>
        <dbReference type="EC" id="1.1.99.37"/>
    </reaction>
</comment>
<keyword evidence="6" id="KW-0460">Magnesium</keyword>
<dbReference type="PANTHER" id="PTHR11496">
    <property type="entry name" value="ALCOHOL DEHYDROGENASE"/>
    <property type="match status" value="1"/>
</dbReference>
<evidence type="ECO:0000313" key="18">
    <source>
        <dbReference type="EMBL" id="AZG44736.1"/>
    </source>
</evidence>
<name>A0A3G8JI18_9ACTN</name>
<gene>
    <name evidence="18" type="primary">mno</name>
    <name evidence="18" type="ORF">D7316_01326</name>
</gene>
<evidence type="ECO:0000256" key="6">
    <source>
        <dbReference type="ARBA" id="ARBA00022842"/>
    </source>
</evidence>
<dbReference type="InterPro" id="IPR026338">
    <property type="entry name" value="NDMA_methanol_DH"/>
</dbReference>
<dbReference type="Proteomes" id="UP000271469">
    <property type="component" value="Chromosome"/>
</dbReference>
<sequence>MQVDELLKPFPIKEFHPFPRAMMGPGAHEMIGPEALKLGFKRTLVMTTGLRGSDTVHKIVESCKYHGLEVVLFDQVESNPKDYNVMDAVSLYNTEQCDSFISIGGGSAHDACKGARISVAHDGRNINEFEGFNKSENPKNPPHIAVSTTAGTGSETSWAYVITDTTTDPDKPHKYVAFDDASVTTLAIDDPVLYYDCPVAFTAQCGFDVLAHASEPYVSRLNFPPSMGNALHAVRLTARHLREATWNPTELAGREGMMYAQYIAAQAFNSGGLGIIHSISHAVSAFYDTHHGLNNAIALPRVWAFNMPVLYDRFADLAEAMGVDTHGMTKVQAADQALNAAIRLLRDVGIPEKFTDVTQDSHIKNRLGTGPTKFYENRKEISGAPESIDAITNHVLGDACTPGNPKECTFETVRPVVDHCFNGDLDDLIS</sequence>
<evidence type="ECO:0000256" key="2">
    <source>
        <dbReference type="ARBA" id="ARBA00001947"/>
    </source>
</evidence>
<dbReference type="InterPro" id="IPR001670">
    <property type="entry name" value="ADH_Fe/GldA"/>
</dbReference>
<comment type="subunit">
    <text evidence="4">Homodecamer.</text>
</comment>
<keyword evidence="9" id="KW-0485">Methanol utilization</keyword>
<dbReference type="SUPFAM" id="SSF56796">
    <property type="entry name" value="Dehydroquinate synthase-like"/>
    <property type="match status" value="1"/>
</dbReference>
<organism evidence="18 19">
    <name type="scientific">Gordonia insulae</name>
    <dbReference type="NCBI Taxonomy" id="2420509"/>
    <lineage>
        <taxon>Bacteria</taxon>
        <taxon>Bacillati</taxon>
        <taxon>Actinomycetota</taxon>
        <taxon>Actinomycetes</taxon>
        <taxon>Mycobacteriales</taxon>
        <taxon>Gordoniaceae</taxon>
        <taxon>Gordonia</taxon>
    </lineage>
</organism>
<dbReference type="PANTHER" id="PTHR11496:SF102">
    <property type="entry name" value="ALCOHOL DEHYDROGENASE 4"/>
    <property type="match status" value="1"/>
</dbReference>
<dbReference type="NCBIfam" id="TIGR04266">
    <property type="entry name" value="NDMA_methanol"/>
    <property type="match status" value="1"/>
</dbReference>
<dbReference type="GO" id="GO:0015946">
    <property type="term" value="P:methanol oxidation"/>
    <property type="evidence" value="ECO:0007669"/>
    <property type="project" value="UniProtKB-ARBA"/>
</dbReference>
<comment type="cofactor">
    <cofactor evidence="11">
        <name>NADPH</name>
        <dbReference type="ChEBI" id="CHEBI:57783"/>
    </cofactor>
</comment>
<dbReference type="Gene3D" id="3.40.50.1970">
    <property type="match status" value="1"/>
</dbReference>
<evidence type="ECO:0000256" key="13">
    <source>
        <dbReference type="ARBA" id="ARBA00068007"/>
    </source>
</evidence>
<dbReference type="AlphaFoldDB" id="A0A3G8JI18"/>
<keyword evidence="7" id="KW-0521">NADP</keyword>
<evidence type="ECO:0000256" key="5">
    <source>
        <dbReference type="ARBA" id="ARBA00022833"/>
    </source>
</evidence>
<evidence type="ECO:0000259" key="16">
    <source>
        <dbReference type="Pfam" id="PF00465"/>
    </source>
</evidence>
<dbReference type="FunFam" id="3.40.50.1970:FF:000011">
    <property type="entry name" value="NDMA-dependent methanol dehydrogenase"/>
    <property type="match status" value="1"/>
</dbReference>
<dbReference type="Gene3D" id="1.20.1090.10">
    <property type="entry name" value="Dehydroquinate synthase-like - alpha domain"/>
    <property type="match status" value="1"/>
</dbReference>
<dbReference type="KEGG" id="gom:D7316_01326"/>
<keyword evidence="8 18" id="KW-0560">Oxidoreductase</keyword>
<keyword evidence="19" id="KW-1185">Reference proteome</keyword>
<evidence type="ECO:0000256" key="7">
    <source>
        <dbReference type="ARBA" id="ARBA00022857"/>
    </source>
</evidence>
<evidence type="ECO:0000256" key="11">
    <source>
        <dbReference type="ARBA" id="ARBA00053031"/>
    </source>
</evidence>
<dbReference type="CDD" id="cd08176">
    <property type="entry name" value="LPO"/>
    <property type="match status" value="1"/>
</dbReference>
<feature type="domain" description="Fe-containing alcohol dehydrogenase-like C-terminal" evidence="17">
    <location>
        <begin position="202"/>
        <end position="415"/>
    </location>
</feature>
<evidence type="ECO:0000256" key="12">
    <source>
        <dbReference type="ARBA" id="ARBA00066717"/>
    </source>
</evidence>
<evidence type="ECO:0000256" key="3">
    <source>
        <dbReference type="ARBA" id="ARBA00007358"/>
    </source>
</evidence>
<keyword evidence="5" id="KW-0862">Zinc</keyword>
<evidence type="ECO:0000256" key="15">
    <source>
        <dbReference type="ARBA" id="ARBA00083827"/>
    </source>
</evidence>
<evidence type="ECO:0000256" key="4">
    <source>
        <dbReference type="ARBA" id="ARBA00011365"/>
    </source>
</evidence>
<evidence type="ECO:0000259" key="17">
    <source>
        <dbReference type="Pfam" id="PF25137"/>
    </source>
</evidence>
<feature type="domain" description="Alcohol dehydrogenase iron-type/glycerol dehydrogenase GldA" evidence="16">
    <location>
        <begin position="20"/>
        <end position="191"/>
    </location>
</feature>
<evidence type="ECO:0000256" key="10">
    <source>
        <dbReference type="ARBA" id="ARBA00050209"/>
    </source>
</evidence>
<dbReference type="GO" id="GO:0046872">
    <property type="term" value="F:metal ion binding"/>
    <property type="evidence" value="ECO:0007669"/>
    <property type="project" value="InterPro"/>
</dbReference>
<evidence type="ECO:0000256" key="1">
    <source>
        <dbReference type="ARBA" id="ARBA00001946"/>
    </source>
</evidence>